<dbReference type="PRINTS" id="PR00445">
    <property type="entry name" value="HUPFHYPC"/>
</dbReference>
<dbReference type="RefSeq" id="WP_209809197.1">
    <property type="nucleotide sequence ID" value="NZ_JAGGKT010000002.1"/>
</dbReference>
<dbReference type="Pfam" id="PF01455">
    <property type="entry name" value="HupF_HypC"/>
    <property type="match status" value="1"/>
</dbReference>
<reference evidence="2 3" key="1">
    <citation type="submission" date="2021-03" db="EMBL/GenBank/DDBJ databases">
        <title>Genomic Encyclopedia of Type Strains, Phase IV (KMG-IV): sequencing the most valuable type-strain genomes for metagenomic binning, comparative biology and taxonomic classification.</title>
        <authorList>
            <person name="Goeker M."/>
        </authorList>
    </citation>
    <scope>NUCLEOTIDE SEQUENCE [LARGE SCALE GENOMIC DNA]</scope>
    <source>
        <strain evidence="2 3">DSM 24738</strain>
    </source>
</reference>
<comment type="caution">
    <text evidence="2">The sequence shown here is derived from an EMBL/GenBank/DDBJ whole genome shotgun (WGS) entry which is preliminary data.</text>
</comment>
<dbReference type="Gene3D" id="2.30.30.140">
    <property type="match status" value="1"/>
</dbReference>
<organism evidence="2 3">
    <name type="scientific">Ammoniphilus resinae</name>
    <dbReference type="NCBI Taxonomy" id="861532"/>
    <lineage>
        <taxon>Bacteria</taxon>
        <taxon>Bacillati</taxon>
        <taxon>Bacillota</taxon>
        <taxon>Bacilli</taxon>
        <taxon>Bacillales</taxon>
        <taxon>Paenibacillaceae</taxon>
        <taxon>Aneurinibacillus group</taxon>
        <taxon>Ammoniphilus</taxon>
    </lineage>
</organism>
<proteinExistence type="inferred from homology"/>
<dbReference type="NCBIfam" id="TIGR00074">
    <property type="entry name" value="hypC_hupF"/>
    <property type="match status" value="1"/>
</dbReference>
<dbReference type="InterPro" id="IPR001109">
    <property type="entry name" value="Hydrogenase_HupF/HypC"/>
</dbReference>
<sequence length="74" mass="8136">MCLSVPAKIIEIGSSGWQAKVDYLGSHIDVGISLLDRVEVGQYVLVHVGEAIQVVDEELAKESIEIWKGWLDEA</sequence>
<comment type="similarity">
    <text evidence="1">Belongs to the HupF/HypC family.</text>
</comment>
<evidence type="ECO:0000313" key="3">
    <source>
        <dbReference type="Proteomes" id="UP001519343"/>
    </source>
</evidence>
<dbReference type="EMBL" id="JAGGKT010000002">
    <property type="protein sequence ID" value="MBP1931105.1"/>
    <property type="molecule type" value="Genomic_DNA"/>
</dbReference>
<accession>A0ABS4GML0</accession>
<evidence type="ECO:0000256" key="1">
    <source>
        <dbReference type="ARBA" id="ARBA00006018"/>
    </source>
</evidence>
<keyword evidence="3" id="KW-1185">Reference proteome</keyword>
<dbReference type="Proteomes" id="UP001519343">
    <property type="component" value="Unassembled WGS sequence"/>
</dbReference>
<dbReference type="SUPFAM" id="SSF159127">
    <property type="entry name" value="HupF/HypC-like"/>
    <property type="match status" value="1"/>
</dbReference>
<protein>
    <submittedName>
        <fullName evidence="2">Hydrogenase expression/formation protein HypC</fullName>
    </submittedName>
</protein>
<dbReference type="PANTHER" id="PTHR35177:SF2">
    <property type="entry name" value="HYDROGENASE MATURATION FACTOR HYBG"/>
    <property type="match status" value="1"/>
</dbReference>
<gene>
    <name evidence="2" type="ORF">J2Z37_001102</name>
</gene>
<evidence type="ECO:0000313" key="2">
    <source>
        <dbReference type="EMBL" id="MBP1931105.1"/>
    </source>
</evidence>
<dbReference type="PANTHER" id="PTHR35177">
    <property type="entry name" value="HYDROGENASE MATURATION FACTOR HYBG"/>
    <property type="match status" value="1"/>
</dbReference>
<name>A0ABS4GML0_9BACL</name>